<comment type="similarity">
    <text evidence="3">Belongs to the metallo-dependent hydrolases superfamily. Adenosine and AMP deaminases family. ADGF subfamily.</text>
</comment>
<dbReference type="InterPro" id="IPR006330">
    <property type="entry name" value="Ado/ade_deaminase"/>
</dbReference>
<evidence type="ECO:0000256" key="1">
    <source>
        <dbReference type="ARBA" id="ARBA00001947"/>
    </source>
</evidence>
<dbReference type="PANTHER" id="PTHR11409:SF45">
    <property type="entry name" value="ADENOSINE DEAMINASE 2-A"/>
    <property type="match status" value="1"/>
</dbReference>
<dbReference type="InterPro" id="IPR032466">
    <property type="entry name" value="Metal_Hydrolase"/>
</dbReference>
<comment type="subcellular location">
    <subcellularLocation>
        <location evidence="2">Secreted</location>
    </subcellularLocation>
</comment>
<dbReference type="EC" id="3.5.4.4" evidence="4"/>
<evidence type="ECO:0000256" key="4">
    <source>
        <dbReference type="ARBA" id="ARBA00012784"/>
    </source>
</evidence>
<comment type="cofactor">
    <cofactor evidence="1">
        <name>Zn(2+)</name>
        <dbReference type="ChEBI" id="CHEBI:29105"/>
    </cofactor>
</comment>
<dbReference type="EMBL" id="CM014084">
    <property type="protein sequence ID" value="TKS73147.1"/>
    <property type="molecule type" value="Genomic_DNA"/>
</dbReference>
<organism evidence="13 14">
    <name type="scientific">Collichthys lucidus</name>
    <name type="common">Big head croaker</name>
    <name type="synonym">Sciaena lucida</name>
    <dbReference type="NCBI Taxonomy" id="240159"/>
    <lineage>
        <taxon>Eukaryota</taxon>
        <taxon>Metazoa</taxon>
        <taxon>Chordata</taxon>
        <taxon>Craniata</taxon>
        <taxon>Vertebrata</taxon>
        <taxon>Euteleostomi</taxon>
        <taxon>Actinopterygii</taxon>
        <taxon>Neopterygii</taxon>
        <taxon>Teleostei</taxon>
        <taxon>Neoteleostei</taxon>
        <taxon>Acanthomorphata</taxon>
        <taxon>Eupercaria</taxon>
        <taxon>Sciaenidae</taxon>
        <taxon>Collichthys</taxon>
    </lineage>
</organism>
<keyword evidence="14" id="KW-1185">Reference proteome</keyword>
<dbReference type="GO" id="GO:0005615">
    <property type="term" value="C:extracellular space"/>
    <property type="evidence" value="ECO:0007669"/>
    <property type="project" value="InterPro"/>
</dbReference>
<dbReference type="FunFam" id="3.20.20.140:FF:000017">
    <property type="entry name" value="Adenosine deaminase 2"/>
    <property type="match status" value="1"/>
</dbReference>
<comment type="catalytic activity">
    <reaction evidence="9">
        <text>adenosine + H2O + H(+) = inosine + NH4(+)</text>
        <dbReference type="Rhea" id="RHEA:24408"/>
        <dbReference type="ChEBI" id="CHEBI:15377"/>
        <dbReference type="ChEBI" id="CHEBI:15378"/>
        <dbReference type="ChEBI" id="CHEBI:16335"/>
        <dbReference type="ChEBI" id="CHEBI:17596"/>
        <dbReference type="ChEBI" id="CHEBI:28938"/>
        <dbReference type="EC" id="3.5.4.4"/>
    </reaction>
</comment>
<dbReference type="InterPro" id="IPR006331">
    <property type="entry name" value="ADGF"/>
</dbReference>
<evidence type="ECO:0000256" key="10">
    <source>
        <dbReference type="SAM" id="SignalP"/>
    </source>
</evidence>
<name>A0A4U5UEY3_COLLU</name>
<dbReference type="InterPro" id="IPR001365">
    <property type="entry name" value="A_deaminase_dom"/>
</dbReference>
<dbReference type="STRING" id="240159.A0A4U5UEY3"/>
<dbReference type="NCBIfam" id="TIGR01431">
    <property type="entry name" value="adm_rel"/>
    <property type="match status" value="1"/>
</dbReference>
<feature type="domain" description="Adenosine/AMP deaminase N-terminal" evidence="12">
    <location>
        <begin position="30"/>
        <end position="96"/>
    </location>
</feature>
<evidence type="ECO:0000259" key="12">
    <source>
        <dbReference type="Pfam" id="PF08451"/>
    </source>
</evidence>
<dbReference type="Gene3D" id="3.20.20.140">
    <property type="entry name" value="Metal-dependent hydrolases"/>
    <property type="match status" value="2"/>
</dbReference>
<evidence type="ECO:0000256" key="5">
    <source>
        <dbReference type="ARBA" id="ARBA00022525"/>
    </source>
</evidence>
<dbReference type="GO" id="GO:0046103">
    <property type="term" value="P:inosine biosynthetic process"/>
    <property type="evidence" value="ECO:0007669"/>
    <property type="project" value="TreeGrafter"/>
</dbReference>
<keyword evidence="8" id="KW-0378">Hydrolase</keyword>
<protein>
    <recommendedName>
        <fullName evidence="4">adenosine deaminase</fullName>
        <ecNumber evidence="4">3.5.4.4</ecNumber>
    </recommendedName>
</protein>
<gene>
    <name evidence="13" type="ORF">D9C73_007225</name>
</gene>
<dbReference type="AlphaFoldDB" id="A0A4U5UEY3"/>
<evidence type="ECO:0000313" key="14">
    <source>
        <dbReference type="Proteomes" id="UP000298787"/>
    </source>
</evidence>
<dbReference type="PANTHER" id="PTHR11409">
    <property type="entry name" value="ADENOSINE DEAMINASE"/>
    <property type="match status" value="1"/>
</dbReference>
<keyword evidence="6" id="KW-0479">Metal-binding</keyword>
<dbReference type="Proteomes" id="UP000298787">
    <property type="component" value="Chromosome 7"/>
</dbReference>
<dbReference type="SUPFAM" id="SSF51556">
    <property type="entry name" value="Metallo-dependent hydrolases"/>
    <property type="match status" value="1"/>
</dbReference>
<dbReference type="GO" id="GO:0046872">
    <property type="term" value="F:metal ion binding"/>
    <property type="evidence" value="ECO:0007669"/>
    <property type="project" value="UniProtKB-KW"/>
</dbReference>
<proteinExistence type="inferred from homology"/>
<accession>A0A4U5UEY3</accession>
<dbReference type="Pfam" id="PF08451">
    <property type="entry name" value="A_deaminase_N"/>
    <property type="match status" value="1"/>
</dbReference>
<feature type="chain" id="PRO_5020226586" description="adenosine deaminase" evidence="10">
    <location>
        <begin position="26"/>
        <end position="464"/>
    </location>
</feature>
<evidence type="ECO:0000256" key="2">
    <source>
        <dbReference type="ARBA" id="ARBA00004613"/>
    </source>
</evidence>
<feature type="domain" description="Adenosine deaminase" evidence="11">
    <location>
        <begin position="362"/>
        <end position="454"/>
    </location>
</feature>
<evidence type="ECO:0000313" key="13">
    <source>
        <dbReference type="EMBL" id="TKS73147.1"/>
    </source>
</evidence>
<evidence type="ECO:0000259" key="11">
    <source>
        <dbReference type="Pfam" id="PF00962"/>
    </source>
</evidence>
<evidence type="ECO:0000256" key="8">
    <source>
        <dbReference type="ARBA" id="ARBA00022801"/>
    </source>
</evidence>
<reference evidence="13 14" key="1">
    <citation type="submission" date="2019-01" db="EMBL/GenBank/DDBJ databases">
        <title>Genome Assembly of Collichthys lucidus.</title>
        <authorList>
            <person name="Cai M."/>
            <person name="Xiao S."/>
        </authorList>
    </citation>
    <scope>NUCLEOTIDE SEQUENCE [LARGE SCALE GENOMIC DNA]</scope>
    <source>
        <strain evidence="13">JT15FE1705JMU</strain>
        <tissue evidence="13">Muscle</tissue>
    </source>
</reference>
<feature type="signal peptide" evidence="10">
    <location>
        <begin position="1"/>
        <end position="25"/>
    </location>
</feature>
<evidence type="ECO:0000256" key="6">
    <source>
        <dbReference type="ARBA" id="ARBA00022723"/>
    </source>
</evidence>
<evidence type="ECO:0000256" key="7">
    <source>
        <dbReference type="ARBA" id="ARBA00022729"/>
    </source>
</evidence>
<keyword evidence="7 10" id="KW-0732">Signal</keyword>
<dbReference type="Pfam" id="PF00962">
    <property type="entry name" value="A_deaminase"/>
    <property type="match status" value="1"/>
</dbReference>
<dbReference type="GO" id="GO:0004000">
    <property type="term" value="F:adenosine deaminase activity"/>
    <property type="evidence" value="ECO:0007669"/>
    <property type="project" value="InterPro"/>
</dbReference>
<evidence type="ECO:0000256" key="3">
    <source>
        <dbReference type="ARBA" id="ARBA00006083"/>
    </source>
</evidence>
<evidence type="ECO:0000256" key="9">
    <source>
        <dbReference type="ARBA" id="ARBA00047764"/>
    </source>
</evidence>
<dbReference type="InterPro" id="IPR013659">
    <property type="entry name" value="A_deaminase_N"/>
</dbReference>
<keyword evidence="5" id="KW-0964">Secreted</keyword>
<dbReference type="GO" id="GO:0006154">
    <property type="term" value="P:adenosine catabolic process"/>
    <property type="evidence" value="ECO:0007669"/>
    <property type="project" value="InterPro"/>
</dbReference>
<sequence>MPVSLQRPRAAVACLLLYCLTYGLSSPDPRQREALIKLEASMQLGGQIVLTDAEQRLDALLFKMKQEEMMRADFPPAMHFFKARALIRASPIFRLLQKMPKGGALHVHDFAMTSVEWLVKNATYRPHCYMCLTDSQSVRFIFSSQQPKALPQCSPWTLLENLRAKVVNVTELDNSIMSNLTIFTDQDPETVYPSQDEIWTTFEQAFLALLGLVTYAPVFRDYYYQGLTEFHTDNVMYLELRALLPEIYELDGSTHDTAWTLKTYQHVTRQFITEHPDFFGTRIIFTVHRAVNTSVLTRTVEEAMKLQRDFPDIMAGFDLVGREDSGKPLWYFKDVLSLPVERGVTLPFFFHAGETVAKGLSRKKGVALEVCPISNQVMMLVKDLRNHPAAALMLENHPLVISSDDPAMFGSSGLSYDFYEAFVGFGGIRSTLGSLKELAINSIRYSSLTLKQQQTAGSLAEKMG</sequence>